<feature type="signal peptide" evidence="1">
    <location>
        <begin position="1"/>
        <end position="29"/>
    </location>
</feature>
<dbReference type="RefSeq" id="WP_071971817.1">
    <property type="nucleotide sequence ID" value="NZ_CP018076.1"/>
</dbReference>
<dbReference type="KEGG" id="suam:BOO69_08710"/>
<feature type="chain" id="PRO_5012814247" description="DUF2059 domain-containing protein" evidence="1">
    <location>
        <begin position="30"/>
        <end position="281"/>
    </location>
</feature>
<dbReference type="STRING" id="1917485.BOO69_08710"/>
<dbReference type="EMBL" id="CP018076">
    <property type="protein sequence ID" value="APE43484.1"/>
    <property type="molecule type" value="Genomic_DNA"/>
</dbReference>
<name>A0A1J0WGM5_9RHOB</name>
<evidence type="ECO:0000313" key="4">
    <source>
        <dbReference type="Proteomes" id="UP000181897"/>
    </source>
</evidence>
<gene>
    <name evidence="3" type="ORF">BOO69_08710</name>
</gene>
<dbReference type="InterPro" id="IPR018637">
    <property type="entry name" value="DUF2059"/>
</dbReference>
<keyword evidence="1" id="KW-0732">Signal</keyword>
<dbReference type="Pfam" id="PF09832">
    <property type="entry name" value="DUF2059"/>
    <property type="match status" value="1"/>
</dbReference>
<proteinExistence type="predicted"/>
<feature type="domain" description="DUF2059" evidence="2">
    <location>
        <begin position="86"/>
        <end position="143"/>
    </location>
</feature>
<accession>A0A1J0WGM5</accession>
<sequence length="281" mass="30702">MPAALRHSLFTLTTAFALMVAALAPPAQAADEAKLREYLEVTGFDVALESIRLSADNAPAMLGIEADAFGSEWSRLVNEVFATDIMHEMALTILGETLTDDLLDHAADFYATDLGQRLVAVENDSHMEEEDGLKTESGEAIMQGLQRIDSPRIDLLERLTTATDADGASLKAIQEVQVRFLMAAAAAGVIELQMEEADLREAMRAQEDEMRSAIAASALTNAAYTYQAFSDEEVEAYAEALEHPKMQKVYALMNAVQYEIMANRFEAVAARLSDMQPSTDL</sequence>
<keyword evidence="4" id="KW-1185">Reference proteome</keyword>
<evidence type="ECO:0000256" key="1">
    <source>
        <dbReference type="SAM" id="SignalP"/>
    </source>
</evidence>
<dbReference type="AlphaFoldDB" id="A0A1J0WGM5"/>
<organism evidence="3 4">
    <name type="scientific">Sulfitobacter alexandrii</name>
    <dbReference type="NCBI Taxonomy" id="1917485"/>
    <lineage>
        <taxon>Bacteria</taxon>
        <taxon>Pseudomonadati</taxon>
        <taxon>Pseudomonadota</taxon>
        <taxon>Alphaproteobacteria</taxon>
        <taxon>Rhodobacterales</taxon>
        <taxon>Roseobacteraceae</taxon>
        <taxon>Sulfitobacter</taxon>
    </lineage>
</organism>
<evidence type="ECO:0000313" key="3">
    <source>
        <dbReference type="EMBL" id="APE43484.1"/>
    </source>
</evidence>
<evidence type="ECO:0000259" key="2">
    <source>
        <dbReference type="Pfam" id="PF09832"/>
    </source>
</evidence>
<protein>
    <recommendedName>
        <fullName evidence="2">DUF2059 domain-containing protein</fullName>
    </recommendedName>
</protein>
<reference evidence="3 4" key="1">
    <citation type="submission" date="2016-11" db="EMBL/GenBank/DDBJ databases">
        <title>Complete genome sequence of Sulfitobacter sp. AM1-D1, a toxic bacteria associated with marine dinoflagellate Alexandrium minutum in East China Sea.</title>
        <authorList>
            <person name="Yang Q."/>
            <person name="Zhang X."/>
            <person name="Tian X."/>
        </authorList>
    </citation>
    <scope>NUCLEOTIDE SEQUENCE [LARGE SCALE GENOMIC DNA]</scope>
    <source>
        <strain evidence="3 4">AM1-D1</strain>
    </source>
</reference>
<dbReference type="Proteomes" id="UP000181897">
    <property type="component" value="Chromosome"/>
</dbReference>